<accession>A0A0E0D0K7</accession>
<protein>
    <submittedName>
        <fullName evidence="2">Uncharacterized protein</fullName>
    </submittedName>
</protein>
<dbReference type="HOGENOM" id="CLU_1317264_0_0_1"/>
<evidence type="ECO:0000256" key="1">
    <source>
        <dbReference type="SAM" id="MobiDB-lite"/>
    </source>
</evidence>
<proteinExistence type="predicted"/>
<name>A0A0E0D0K7_9ORYZ</name>
<dbReference type="AlphaFoldDB" id="A0A0E0D0K7"/>
<keyword evidence="3" id="KW-1185">Reference proteome</keyword>
<dbReference type="Proteomes" id="UP000008021">
    <property type="component" value="Chromosome 3"/>
</dbReference>
<feature type="compositionally biased region" description="Basic and acidic residues" evidence="1">
    <location>
        <begin position="38"/>
        <end position="48"/>
    </location>
</feature>
<feature type="compositionally biased region" description="Basic residues" evidence="1">
    <location>
        <begin position="25"/>
        <end position="37"/>
    </location>
</feature>
<feature type="region of interest" description="Disordered" evidence="1">
    <location>
        <begin position="14"/>
        <end position="63"/>
    </location>
</feature>
<reference evidence="2" key="1">
    <citation type="submission" date="2015-04" db="UniProtKB">
        <authorList>
            <consortium name="EnsemblPlants"/>
        </authorList>
    </citation>
    <scope>IDENTIFICATION</scope>
</reference>
<dbReference type="Gramene" id="OMERI03G15670.1">
    <property type="protein sequence ID" value="OMERI03G15670.1"/>
    <property type="gene ID" value="OMERI03G15670"/>
</dbReference>
<reference evidence="2" key="2">
    <citation type="submission" date="2018-05" db="EMBL/GenBank/DDBJ databases">
        <title>OmerRS3 (Oryza meridionalis Reference Sequence Version 3).</title>
        <authorList>
            <person name="Zhang J."/>
            <person name="Kudrna D."/>
            <person name="Lee S."/>
            <person name="Talag J."/>
            <person name="Welchert J."/>
            <person name="Wing R.A."/>
        </authorList>
    </citation>
    <scope>NUCLEOTIDE SEQUENCE [LARGE SCALE GENOMIC DNA]</scope>
    <source>
        <strain evidence="2">cv. OR44</strain>
    </source>
</reference>
<evidence type="ECO:0000313" key="3">
    <source>
        <dbReference type="Proteomes" id="UP000008021"/>
    </source>
</evidence>
<organism evidence="2">
    <name type="scientific">Oryza meridionalis</name>
    <dbReference type="NCBI Taxonomy" id="40149"/>
    <lineage>
        <taxon>Eukaryota</taxon>
        <taxon>Viridiplantae</taxon>
        <taxon>Streptophyta</taxon>
        <taxon>Embryophyta</taxon>
        <taxon>Tracheophyta</taxon>
        <taxon>Spermatophyta</taxon>
        <taxon>Magnoliopsida</taxon>
        <taxon>Liliopsida</taxon>
        <taxon>Poales</taxon>
        <taxon>Poaceae</taxon>
        <taxon>BOP clade</taxon>
        <taxon>Oryzoideae</taxon>
        <taxon>Oryzeae</taxon>
        <taxon>Oryzinae</taxon>
        <taxon>Oryza</taxon>
    </lineage>
</organism>
<evidence type="ECO:0000313" key="2">
    <source>
        <dbReference type="EnsemblPlants" id="OMERI03G15670.1"/>
    </source>
</evidence>
<dbReference type="EnsemblPlants" id="OMERI03G15670.1">
    <property type="protein sequence ID" value="OMERI03G15670.1"/>
    <property type="gene ID" value="OMERI03G15670"/>
</dbReference>
<sequence length="209" mass="23500">MTRCAGFSQVHGALGRGEAGATGPAHRRSLRRRARRAERREEEGKRTMMGDGFPTPSNKHSLSEKERLIAGITEDDEGMTYVEGQIKNVKDMLETGYLEGVEIAYKKKRDGPVLSAREFGKHALDQDSSDTVKRATHNRNDHAHLPYDTSVYNVSRLLKNVKSLEKTQKIFDEIKMNVSNQKGEKHIASVTRQLERPRPVAFVTGQPES</sequence>